<feature type="transmembrane region" description="Helical" evidence="1">
    <location>
        <begin position="100"/>
        <end position="124"/>
    </location>
</feature>
<feature type="transmembrane region" description="Helical" evidence="1">
    <location>
        <begin position="12"/>
        <end position="35"/>
    </location>
</feature>
<keyword evidence="1" id="KW-1133">Transmembrane helix</keyword>
<reference evidence="2 3" key="1">
    <citation type="submission" date="2019-09" db="EMBL/GenBank/DDBJ databases">
        <title>Genome Sequences of Streptomyces kaniharaensis ATCC 21070.</title>
        <authorList>
            <person name="Zhu W."/>
            <person name="De Crecy-Lagard V."/>
            <person name="Richards N.G."/>
        </authorList>
    </citation>
    <scope>NUCLEOTIDE SEQUENCE [LARGE SCALE GENOMIC DNA]</scope>
    <source>
        <strain evidence="2 3">SF-557</strain>
    </source>
</reference>
<dbReference type="EMBL" id="WBOF01000007">
    <property type="protein sequence ID" value="MQS17858.1"/>
    <property type="molecule type" value="Genomic_DNA"/>
</dbReference>
<accession>A0A6N7L580</accession>
<proteinExistence type="predicted"/>
<comment type="caution">
    <text evidence="2">The sequence shown here is derived from an EMBL/GenBank/DDBJ whole genome shotgun (WGS) entry which is preliminary data.</text>
</comment>
<gene>
    <name evidence="2" type="ORF">F7Q99_38140</name>
</gene>
<evidence type="ECO:0000256" key="1">
    <source>
        <dbReference type="SAM" id="Phobius"/>
    </source>
</evidence>
<dbReference type="AlphaFoldDB" id="A0A6N7L580"/>
<name>A0A6N7L580_9ACTN</name>
<protein>
    <submittedName>
        <fullName evidence="2">Uncharacterized protein</fullName>
    </submittedName>
</protein>
<dbReference type="Proteomes" id="UP000450000">
    <property type="component" value="Unassembled WGS sequence"/>
</dbReference>
<sequence>MITAAASTPASAVVVVVVVFCLVASGSCLLLAIIWANREQKLAQAVETAKDQLKNMQTPAVGADGRPLTPVQAQSGQAIDFSSLAKLADALEKLPVSGRLLIVSLGFATIAAVAAGTGSIASAVS</sequence>
<keyword evidence="1" id="KW-0472">Membrane</keyword>
<keyword evidence="3" id="KW-1185">Reference proteome</keyword>
<organism evidence="2 3">
    <name type="scientific">Streptomyces kaniharaensis</name>
    <dbReference type="NCBI Taxonomy" id="212423"/>
    <lineage>
        <taxon>Bacteria</taxon>
        <taxon>Bacillati</taxon>
        <taxon>Actinomycetota</taxon>
        <taxon>Actinomycetes</taxon>
        <taxon>Kitasatosporales</taxon>
        <taxon>Streptomycetaceae</taxon>
        <taxon>Streptomyces</taxon>
    </lineage>
</organism>
<keyword evidence="1" id="KW-0812">Transmembrane</keyword>
<evidence type="ECO:0000313" key="2">
    <source>
        <dbReference type="EMBL" id="MQS17858.1"/>
    </source>
</evidence>
<evidence type="ECO:0000313" key="3">
    <source>
        <dbReference type="Proteomes" id="UP000450000"/>
    </source>
</evidence>
<dbReference type="RefSeq" id="WP_153471587.1">
    <property type="nucleotide sequence ID" value="NZ_WBOF01000007.1"/>
</dbReference>